<dbReference type="InterPro" id="IPR005474">
    <property type="entry name" value="Transketolase_N"/>
</dbReference>
<comment type="caution">
    <text evidence="2">The sequence shown here is derived from an EMBL/GenBank/DDBJ whole genome shotgun (WGS) entry which is preliminary data.</text>
</comment>
<name>A0A1G2FP18_9BACT</name>
<dbReference type="CDD" id="cd02012">
    <property type="entry name" value="TPP_TK"/>
    <property type="match status" value="1"/>
</dbReference>
<dbReference type="EMBL" id="MHNF01000052">
    <property type="protein sequence ID" value="OGZ39567.1"/>
    <property type="molecule type" value="Genomic_DNA"/>
</dbReference>
<organism evidence="2 3">
    <name type="scientific">Candidatus Portnoybacteria bacterium RIFCSPLOWO2_02_FULL_39_11</name>
    <dbReference type="NCBI Taxonomy" id="1802001"/>
    <lineage>
        <taxon>Bacteria</taxon>
        <taxon>Candidatus Portnoyibacteriota</taxon>
    </lineage>
</organism>
<feature type="domain" description="Transketolase N-terminal" evidence="1">
    <location>
        <begin position="14"/>
        <end position="260"/>
    </location>
</feature>
<sequence>MPRQTKTNLKKISRQMRRHILDMAYRSKTGHIGPALCITDILAVLYFRILNLKPNQPDWPQRDRFILSKGHASAALYAALALRGFFHKKILQSYRVNKGRLHSHPCNHDVPGIEFSTGSLGHGLPVAAGLALGLKNERSTQIYALLGDGECNEGSVWEAANFIANNSLKNITAIIDCNNFQGFSAAANIDKLPLADKWLSFGWQVLEVDGHNHQQIERALILARQDNAPTAIIAKTINGKGLPAIENTLLSHYYVLDDKTYQEALKLYREDARPD</sequence>
<dbReference type="SUPFAM" id="SSF52518">
    <property type="entry name" value="Thiamin diphosphate-binding fold (THDP-binding)"/>
    <property type="match status" value="1"/>
</dbReference>
<dbReference type="InterPro" id="IPR029061">
    <property type="entry name" value="THDP-binding"/>
</dbReference>
<gene>
    <name evidence="2" type="ORF">A3B04_00680</name>
</gene>
<reference evidence="2 3" key="1">
    <citation type="journal article" date="2016" name="Nat. Commun.">
        <title>Thousands of microbial genomes shed light on interconnected biogeochemical processes in an aquifer system.</title>
        <authorList>
            <person name="Anantharaman K."/>
            <person name="Brown C.T."/>
            <person name="Hug L.A."/>
            <person name="Sharon I."/>
            <person name="Castelle C.J."/>
            <person name="Probst A.J."/>
            <person name="Thomas B.C."/>
            <person name="Singh A."/>
            <person name="Wilkins M.J."/>
            <person name="Karaoz U."/>
            <person name="Brodie E.L."/>
            <person name="Williams K.H."/>
            <person name="Hubbard S.S."/>
            <person name="Banfield J.F."/>
        </authorList>
    </citation>
    <scope>NUCLEOTIDE SEQUENCE [LARGE SCALE GENOMIC DNA]</scope>
</reference>
<evidence type="ECO:0000259" key="1">
    <source>
        <dbReference type="Pfam" id="PF00456"/>
    </source>
</evidence>
<evidence type="ECO:0000313" key="3">
    <source>
        <dbReference type="Proteomes" id="UP000177126"/>
    </source>
</evidence>
<proteinExistence type="predicted"/>
<dbReference type="PANTHER" id="PTHR47514:SF2">
    <property type="entry name" value="TRANSKETOLASE"/>
    <property type="match status" value="1"/>
</dbReference>
<accession>A0A1G2FP18</accession>
<dbReference type="Gene3D" id="3.40.50.970">
    <property type="match status" value="1"/>
</dbReference>
<protein>
    <recommendedName>
        <fullName evidence="1">Transketolase N-terminal domain-containing protein</fullName>
    </recommendedName>
</protein>
<evidence type="ECO:0000313" key="2">
    <source>
        <dbReference type="EMBL" id="OGZ39567.1"/>
    </source>
</evidence>
<dbReference type="Proteomes" id="UP000177126">
    <property type="component" value="Unassembled WGS sequence"/>
</dbReference>
<dbReference type="Pfam" id="PF00456">
    <property type="entry name" value="Transketolase_N"/>
    <property type="match status" value="1"/>
</dbReference>
<dbReference type="AlphaFoldDB" id="A0A1G2FP18"/>
<dbReference type="PANTHER" id="PTHR47514">
    <property type="entry name" value="TRANSKETOLASE N-TERMINAL SECTION-RELATED"/>
    <property type="match status" value="1"/>
</dbReference>